<gene>
    <name evidence="2" type="ORF">UFOVP138_51</name>
</gene>
<dbReference type="InterPro" id="IPR041599">
    <property type="entry name" value="Gp138_N"/>
</dbReference>
<dbReference type="EMBL" id="LR796256">
    <property type="protein sequence ID" value="CAB4132122.1"/>
    <property type="molecule type" value="Genomic_DNA"/>
</dbReference>
<feature type="domain" description="Phage protein Gp138 N-terminal" evidence="1">
    <location>
        <begin position="35"/>
        <end position="131"/>
    </location>
</feature>
<protein>
    <recommendedName>
        <fullName evidence="1">Phage protein Gp138 N-terminal domain-containing protein</fullName>
    </recommendedName>
</protein>
<accession>A0A6J5LEU3</accession>
<dbReference type="Pfam" id="PF18352">
    <property type="entry name" value="Gp138_N"/>
    <property type="match status" value="1"/>
</dbReference>
<evidence type="ECO:0000259" key="1">
    <source>
        <dbReference type="Pfam" id="PF18352"/>
    </source>
</evidence>
<reference evidence="2" key="1">
    <citation type="submission" date="2020-04" db="EMBL/GenBank/DDBJ databases">
        <authorList>
            <person name="Chiriac C."/>
            <person name="Salcher M."/>
            <person name="Ghai R."/>
            <person name="Kavagutti S V."/>
        </authorList>
    </citation>
    <scope>NUCLEOTIDE SEQUENCE</scope>
</reference>
<name>A0A6J5LEU3_9CAUD</name>
<dbReference type="InterPro" id="IPR037026">
    <property type="entry name" value="Vgr_OB-fold_dom_sf"/>
</dbReference>
<dbReference type="Gene3D" id="2.40.50.230">
    <property type="entry name" value="Gp5 N-terminal domain"/>
    <property type="match status" value="1"/>
</dbReference>
<proteinExistence type="predicted"/>
<evidence type="ECO:0000313" key="2">
    <source>
        <dbReference type="EMBL" id="CAB4132122.1"/>
    </source>
</evidence>
<sequence length="198" mass="21289">MNPNIPSIDPTDHGHLAGLLKAYLKKSLQSTDCQLPCEIVSYNRVTNRAMVRPTIDMLSTGGQQVQRAPIASIPVLALGGGGFCITFPLQAGDKGWIEASDRDISLYLQSMQHTRPNTFRMHSFEDGRFIPDIFGAYTHDSADDGKMVIQSVDGSVKMTLGSGEIDIVAASVKINGIDFNSHYHGNVQNGLGVTGGAL</sequence>
<organism evidence="2">
    <name type="scientific">uncultured Caudovirales phage</name>
    <dbReference type="NCBI Taxonomy" id="2100421"/>
    <lineage>
        <taxon>Viruses</taxon>
        <taxon>Duplodnaviria</taxon>
        <taxon>Heunggongvirae</taxon>
        <taxon>Uroviricota</taxon>
        <taxon>Caudoviricetes</taxon>
        <taxon>Peduoviridae</taxon>
        <taxon>Maltschvirus</taxon>
        <taxon>Maltschvirus maltsch</taxon>
    </lineage>
</organism>